<name>A0AAE3DZ52_9FIRM</name>
<dbReference type="EMBL" id="JAJEQM010000013">
    <property type="protein sequence ID" value="MCC2211096.1"/>
    <property type="molecule type" value="Genomic_DNA"/>
</dbReference>
<evidence type="ECO:0000313" key="2">
    <source>
        <dbReference type="EMBL" id="MCC2211096.1"/>
    </source>
</evidence>
<protein>
    <submittedName>
        <fullName evidence="2">HD domain-containing protein</fullName>
    </submittedName>
</protein>
<sequence length="167" mass="19907">MNSVLYCLHNLSQKSHLRRMEKFTQHGDTSCLLHTIAVAYYSIKIAEFFGIKYKKRDLIRGALLHDYFLYDWHDGEKERRIHGFTHPMTALRNADRDFDLTDTERDIIKKHMFPLTVIPPTCREGWIVCLADKYCSLYETFKKEAYRKINTKIMGDYAELYKEIQMI</sequence>
<gene>
    <name evidence="2" type="ORF">LKE05_09895</name>
</gene>
<dbReference type="AlphaFoldDB" id="A0AAE3DZ52"/>
<feature type="domain" description="HD" evidence="1">
    <location>
        <begin position="34"/>
        <end position="134"/>
    </location>
</feature>
<keyword evidence="3" id="KW-1185">Reference proteome</keyword>
<accession>A0AAE3DZ52</accession>
<proteinExistence type="predicted"/>
<dbReference type="Proteomes" id="UP001198242">
    <property type="component" value="Unassembled WGS sequence"/>
</dbReference>
<dbReference type="InterPro" id="IPR006674">
    <property type="entry name" value="HD_domain"/>
</dbReference>
<dbReference type="InterPro" id="IPR003607">
    <property type="entry name" value="HD/PDEase_dom"/>
</dbReference>
<dbReference type="SUPFAM" id="SSF109604">
    <property type="entry name" value="HD-domain/PDEase-like"/>
    <property type="match status" value="1"/>
</dbReference>
<evidence type="ECO:0000259" key="1">
    <source>
        <dbReference type="Pfam" id="PF01966"/>
    </source>
</evidence>
<organism evidence="2 3">
    <name type="scientific">Hominilimicola fabiformis</name>
    <dbReference type="NCBI Taxonomy" id="2885356"/>
    <lineage>
        <taxon>Bacteria</taxon>
        <taxon>Bacillati</taxon>
        <taxon>Bacillota</taxon>
        <taxon>Clostridia</taxon>
        <taxon>Eubacteriales</taxon>
        <taxon>Oscillospiraceae</taxon>
        <taxon>Hominilimicola</taxon>
    </lineage>
</organism>
<dbReference type="CDD" id="cd00077">
    <property type="entry name" value="HDc"/>
    <property type="match status" value="1"/>
</dbReference>
<reference evidence="2 3" key="1">
    <citation type="submission" date="2021-10" db="EMBL/GenBank/DDBJ databases">
        <title>Anaerobic single-cell dispensing facilitates the cultivation of human gut bacteria.</title>
        <authorList>
            <person name="Afrizal A."/>
        </authorList>
    </citation>
    <scope>NUCLEOTIDE SEQUENCE [LARGE SCALE GENOMIC DNA]</scope>
    <source>
        <strain evidence="2 3">CLA-AA-H232</strain>
    </source>
</reference>
<dbReference type="Gene3D" id="1.10.3210.10">
    <property type="entry name" value="Hypothetical protein af1432"/>
    <property type="match status" value="1"/>
</dbReference>
<dbReference type="Pfam" id="PF01966">
    <property type="entry name" value="HD"/>
    <property type="match status" value="1"/>
</dbReference>
<evidence type="ECO:0000313" key="3">
    <source>
        <dbReference type="Proteomes" id="UP001198242"/>
    </source>
</evidence>
<comment type="caution">
    <text evidence="2">The sequence shown here is derived from an EMBL/GenBank/DDBJ whole genome shotgun (WGS) entry which is preliminary data.</text>
</comment>
<dbReference type="RefSeq" id="WP_147513712.1">
    <property type="nucleotide sequence ID" value="NZ_JAJEQM010000013.1"/>
</dbReference>